<evidence type="ECO:0000256" key="7">
    <source>
        <dbReference type="ARBA" id="ARBA00023014"/>
    </source>
</evidence>
<dbReference type="GeneID" id="94824904"/>
<dbReference type="GO" id="GO:0051539">
    <property type="term" value="F:4 iron, 4 sulfur cluster binding"/>
    <property type="evidence" value="ECO:0007669"/>
    <property type="project" value="UniProtKB-KW"/>
</dbReference>
<keyword evidence="7" id="KW-0411">Iron-sulfur</keyword>
<evidence type="ECO:0000313" key="9">
    <source>
        <dbReference type="EMBL" id="OHT01055.1"/>
    </source>
</evidence>
<dbReference type="PANTHER" id="PTHR10537">
    <property type="entry name" value="DNA PRIMASE LARGE SUBUNIT"/>
    <property type="match status" value="1"/>
</dbReference>
<comment type="cofactor">
    <cofactor evidence="1">
        <name>[4Fe-4S] cluster</name>
        <dbReference type="ChEBI" id="CHEBI:49883"/>
    </cofactor>
</comment>
<dbReference type="Gene3D" id="1.20.930.80">
    <property type="match status" value="1"/>
</dbReference>
<organism evidence="9 10">
    <name type="scientific">Tritrichomonas foetus</name>
    <dbReference type="NCBI Taxonomy" id="1144522"/>
    <lineage>
        <taxon>Eukaryota</taxon>
        <taxon>Metamonada</taxon>
        <taxon>Parabasalia</taxon>
        <taxon>Tritrichomonadida</taxon>
        <taxon>Tritrichomonadidae</taxon>
        <taxon>Tritrichomonas</taxon>
    </lineage>
</organism>
<evidence type="ECO:0000256" key="2">
    <source>
        <dbReference type="ARBA" id="ARBA00022485"/>
    </source>
</evidence>
<feature type="domain" description="DNA primase large subunit C-terminal" evidence="8">
    <location>
        <begin position="267"/>
        <end position="446"/>
    </location>
</feature>
<evidence type="ECO:0000256" key="5">
    <source>
        <dbReference type="ARBA" id="ARBA00022723"/>
    </source>
</evidence>
<evidence type="ECO:0000259" key="8">
    <source>
        <dbReference type="Pfam" id="PF04104"/>
    </source>
</evidence>
<evidence type="ECO:0000256" key="6">
    <source>
        <dbReference type="ARBA" id="ARBA00023004"/>
    </source>
</evidence>
<keyword evidence="3" id="KW-0639">Primosome</keyword>
<evidence type="ECO:0000256" key="3">
    <source>
        <dbReference type="ARBA" id="ARBA00022515"/>
    </source>
</evidence>
<dbReference type="Proteomes" id="UP000179807">
    <property type="component" value="Unassembled WGS sequence"/>
</dbReference>
<dbReference type="VEuPathDB" id="TrichDB:TRFO_01610"/>
<dbReference type="AlphaFoldDB" id="A0A1J4JPG8"/>
<protein>
    <submittedName>
        <fullName evidence="9">Eukaryotic-type DNA primase, large subunit family protein</fullName>
    </submittedName>
</protein>
<dbReference type="GO" id="GO:0046872">
    <property type="term" value="F:metal ion binding"/>
    <property type="evidence" value="ECO:0007669"/>
    <property type="project" value="UniProtKB-KW"/>
</dbReference>
<proteinExistence type="predicted"/>
<dbReference type="PANTHER" id="PTHR10537:SF3">
    <property type="entry name" value="DNA PRIMASE LARGE SUBUNIT"/>
    <property type="match status" value="1"/>
</dbReference>
<dbReference type="SUPFAM" id="SSF140914">
    <property type="entry name" value="PriB N-terminal domain-like"/>
    <property type="match status" value="1"/>
</dbReference>
<comment type="caution">
    <text evidence="9">The sequence shown here is derived from an EMBL/GenBank/DDBJ whole genome shotgun (WGS) entry which is preliminary data.</text>
</comment>
<dbReference type="EMBL" id="MLAK01000926">
    <property type="protein sequence ID" value="OHT01055.1"/>
    <property type="molecule type" value="Genomic_DNA"/>
</dbReference>
<keyword evidence="4" id="KW-0235">DNA replication</keyword>
<dbReference type="OrthoDB" id="421393at2759"/>
<dbReference type="GO" id="GO:0006270">
    <property type="term" value="P:DNA replication initiation"/>
    <property type="evidence" value="ECO:0007669"/>
    <property type="project" value="TreeGrafter"/>
</dbReference>
<reference evidence="9" key="1">
    <citation type="submission" date="2016-10" db="EMBL/GenBank/DDBJ databases">
        <authorList>
            <person name="Benchimol M."/>
            <person name="Almeida L.G."/>
            <person name="Vasconcelos A.T."/>
            <person name="Perreira-Neves A."/>
            <person name="Rosa I.A."/>
            <person name="Tasca T."/>
            <person name="Bogo M.R."/>
            <person name="de Souza W."/>
        </authorList>
    </citation>
    <scope>NUCLEOTIDE SEQUENCE [LARGE SCALE GENOMIC DNA]</scope>
    <source>
        <strain evidence="9">K</strain>
    </source>
</reference>
<name>A0A1J4JPG8_9EUKA</name>
<evidence type="ECO:0000256" key="4">
    <source>
        <dbReference type="ARBA" id="ARBA00022705"/>
    </source>
</evidence>
<sequence>MLSSVNARQTKKSEKASDDLFCPIYQEIPEHDFSIDEIVSFAIYRSRFHDSLRDIGESEIEEGERKGRFEEMFKNYFVPLDRIVNTTPAFSKGCPKNLLDTYGQKEIDEFSFYSLMIAAMRNEDSQRSFVHGECTIFKHRLQASKTIQINSIPQEILEQSQINFDDFYDVSQKVFFIPFQIIFPFIDVTRYELKNGYVRLEIKQLISIFVSFYKVYLEKKIALLRRQKVHETDIFKIIVSMFEEKQGAFFARERTNWNTVSLAELDNLAHRSFPPCMYHMYTKLKTSHKLFHMGRLQLGLFLKGIGLSLNDSLKLWREEFSKFGITLDQFDRQYAYNIRYNYGKEGSGKNLSPYSCMGMIRLPSPAPDQTHGCPFMQLKKDDCKQILERMFRDSPKYKGFTAVKEECEALADKGQKHPQIACTLLFNRLHDKPFEETAVRHPCEFFNCSEEQFREKEEKEKK</sequence>
<dbReference type="InterPro" id="IPR058560">
    <property type="entry name" value="DNA_primase_C"/>
</dbReference>
<evidence type="ECO:0000256" key="1">
    <source>
        <dbReference type="ARBA" id="ARBA00001966"/>
    </source>
</evidence>
<keyword evidence="6" id="KW-0408">Iron</keyword>
<dbReference type="GO" id="GO:0006269">
    <property type="term" value="P:DNA replication, synthesis of primer"/>
    <property type="evidence" value="ECO:0007669"/>
    <property type="project" value="UniProtKB-KW"/>
</dbReference>
<keyword evidence="2" id="KW-0004">4Fe-4S</keyword>
<keyword evidence="10" id="KW-1185">Reference proteome</keyword>
<dbReference type="Pfam" id="PF26466">
    <property type="entry name" value="DNA_primase_lrg_N"/>
    <property type="match status" value="1"/>
</dbReference>
<dbReference type="GO" id="GO:0005658">
    <property type="term" value="C:alpha DNA polymerase:primase complex"/>
    <property type="evidence" value="ECO:0007669"/>
    <property type="project" value="TreeGrafter"/>
</dbReference>
<dbReference type="RefSeq" id="XP_068354191.1">
    <property type="nucleotide sequence ID" value="XM_068490200.1"/>
</dbReference>
<accession>A0A1J4JPG8</accession>
<gene>
    <name evidence="9" type="ORF">TRFO_01610</name>
</gene>
<dbReference type="Pfam" id="PF04104">
    <property type="entry name" value="DNA_primase_lrg"/>
    <property type="match status" value="1"/>
</dbReference>
<dbReference type="InterPro" id="IPR007238">
    <property type="entry name" value="DNA_primase_lsu_euk/arc"/>
</dbReference>
<keyword evidence="5" id="KW-0479">Metal-binding</keyword>
<evidence type="ECO:0000313" key="10">
    <source>
        <dbReference type="Proteomes" id="UP000179807"/>
    </source>
</evidence>